<proteinExistence type="predicted"/>
<gene>
    <name evidence="1" type="ORF">F0L74_10300</name>
</gene>
<dbReference type="AlphaFoldDB" id="A0A5B2VW92"/>
<reference evidence="1 2" key="1">
    <citation type="submission" date="2019-09" db="EMBL/GenBank/DDBJ databases">
        <title>Chitinophaga ginsengihumi sp. nov., isolated from soil of ginseng rhizosphere.</title>
        <authorList>
            <person name="Lee J."/>
        </authorList>
    </citation>
    <scope>NUCLEOTIDE SEQUENCE [LARGE SCALE GENOMIC DNA]</scope>
    <source>
        <strain evidence="1 2">BN140078</strain>
    </source>
</reference>
<protein>
    <submittedName>
        <fullName evidence="1">Uncharacterized protein</fullName>
    </submittedName>
</protein>
<dbReference type="EMBL" id="VUOC01000002">
    <property type="protein sequence ID" value="KAA2242910.1"/>
    <property type="molecule type" value="Genomic_DNA"/>
</dbReference>
<keyword evidence="2" id="KW-1185">Reference proteome</keyword>
<reference evidence="1 2" key="2">
    <citation type="submission" date="2019-09" db="EMBL/GenBank/DDBJ databases">
        <authorList>
            <person name="Jin C."/>
        </authorList>
    </citation>
    <scope>NUCLEOTIDE SEQUENCE [LARGE SCALE GENOMIC DNA]</scope>
    <source>
        <strain evidence="1 2">BN140078</strain>
    </source>
</reference>
<sequence length="115" mass="12726">MKNRNILIAVIIGAAISALCAFRIPVQAQQWQYCTITVYARGLSLKTRISIDYGQEKGNRISDANRPKDEQGNLIEFNTGVDALNYMGRDGWKCINASVDTAGGMIQYLLCKPVL</sequence>
<name>A0A5B2VW92_9BACT</name>
<dbReference type="Proteomes" id="UP000324611">
    <property type="component" value="Unassembled WGS sequence"/>
</dbReference>
<dbReference type="RefSeq" id="WP_149837785.1">
    <property type="nucleotide sequence ID" value="NZ_VUOC01000002.1"/>
</dbReference>
<organism evidence="1 2">
    <name type="scientific">Chitinophaga agrisoli</name>
    <dbReference type="NCBI Taxonomy" id="2607653"/>
    <lineage>
        <taxon>Bacteria</taxon>
        <taxon>Pseudomonadati</taxon>
        <taxon>Bacteroidota</taxon>
        <taxon>Chitinophagia</taxon>
        <taxon>Chitinophagales</taxon>
        <taxon>Chitinophagaceae</taxon>
        <taxon>Chitinophaga</taxon>
    </lineage>
</organism>
<evidence type="ECO:0000313" key="1">
    <source>
        <dbReference type="EMBL" id="KAA2242910.1"/>
    </source>
</evidence>
<evidence type="ECO:0000313" key="2">
    <source>
        <dbReference type="Proteomes" id="UP000324611"/>
    </source>
</evidence>
<accession>A0A5B2VW92</accession>
<comment type="caution">
    <text evidence="1">The sequence shown here is derived from an EMBL/GenBank/DDBJ whole genome shotgun (WGS) entry which is preliminary data.</text>
</comment>